<dbReference type="EnsemblPlants" id="Bra030959.1">
    <property type="protein sequence ID" value="Bra030959.1-P"/>
    <property type="gene ID" value="Bra030959"/>
</dbReference>
<dbReference type="Gramene" id="Bra030959.1">
    <property type="protein sequence ID" value="Bra030959.1-P"/>
    <property type="gene ID" value="Bra030959"/>
</dbReference>
<accession>M4EQ88</accession>
<dbReference type="Proteomes" id="UP000011750">
    <property type="component" value="Chromosome A08"/>
</dbReference>
<evidence type="ECO:0000313" key="2">
    <source>
        <dbReference type="EnsemblPlants" id="Bra030959.1-P"/>
    </source>
</evidence>
<feature type="region of interest" description="Disordered" evidence="1">
    <location>
        <begin position="127"/>
        <end position="229"/>
    </location>
</feature>
<evidence type="ECO:0000313" key="3">
    <source>
        <dbReference type="Proteomes" id="UP000011750"/>
    </source>
</evidence>
<dbReference type="InParanoid" id="M4EQ88"/>
<dbReference type="HOGENOM" id="CLU_1211274_0_0_1"/>
<feature type="compositionally biased region" description="Basic and acidic residues" evidence="1">
    <location>
        <begin position="206"/>
        <end position="217"/>
    </location>
</feature>
<organism evidence="2 3">
    <name type="scientific">Brassica campestris</name>
    <name type="common">Field mustard</name>
    <dbReference type="NCBI Taxonomy" id="3711"/>
    <lineage>
        <taxon>Eukaryota</taxon>
        <taxon>Viridiplantae</taxon>
        <taxon>Streptophyta</taxon>
        <taxon>Embryophyta</taxon>
        <taxon>Tracheophyta</taxon>
        <taxon>Spermatophyta</taxon>
        <taxon>Magnoliopsida</taxon>
        <taxon>eudicotyledons</taxon>
        <taxon>Gunneridae</taxon>
        <taxon>Pentapetalae</taxon>
        <taxon>rosids</taxon>
        <taxon>malvids</taxon>
        <taxon>Brassicales</taxon>
        <taxon>Brassicaceae</taxon>
        <taxon>Brassiceae</taxon>
        <taxon>Brassica</taxon>
    </lineage>
</organism>
<proteinExistence type="predicted"/>
<evidence type="ECO:0000256" key="1">
    <source>
        <dbReference type="SAM" id="MobiDB-lite"/>
    </source>
</evidence>
<dbReference type="AlphaFoldDB" id="M4EQ88"/>
<reference evidence="2 3" key="2">
    <citation type="journal article" date="2018" name="Hortic Res">
        <title>Improved Brassica rapa reference genome by single-molecule sequencing and chromosome conformation capture technologies.</title>
        <authorList>
            <person name="Zhang L."/>
            <person name="Cai X."/>
            <person name="Wu J."/>
            <person name="Liu M."/>
            <person name="Grob S."/>
            <person name="Cheng F."/>
            <person name="Liang J."/>
            <person name="Cai C."/>
            <person name="Liu Z."/>
            <person name="Liu B."/>
            <person name="Wang F."/>
            <person name="Li S."/>
            <person name="Liu F."/>
            <person name="Li X."/>
            <person name="Cheng L."/>
            <person name="Yang W."/>
            <person name="Li M.H."/>
            <person name="Grossniklaus U."/>
            <person name="Zheng H."/>
            <person name="Wang X."/>
        </authorList>
    </citation>
    <scope>NUCLEOTIDE SEQUENCE [LARGE SCALE GENOMIC DNA]</scope>
    <source>
        <strain evidence="2 3">cv. Chiifu-401-42</strain>
    </source>
</reference>
<protein>
    <submittedName>
        <fullName evidence="2">Uncharacterized protein</fullName>
    </submittedName>
</protein>
<feature type="compositionally biased region" description="Pro residues" evidence="1">
    <location>
        <begin position="178"/>
        <end position="196"/>
    </location>
</feature>
<keyword evidence="3" id="KW-1185">Reference proteome</keyword>
<sequence>MSLILSHSPKIFIRKPVLIRASAGGSSSPLQTPPCYINGAKYAPDNVELRFAYPSTDYPKLKKKAPVELVYNDINDPITPWLAEKFEEGNKVSDAAVAIGSSHGWVASLLHGVGILRLHDDLNPAASCNIPGPAQKGTQMQEAQEEETLDITPPTAYKRRSSPRVQPQERQQAKPCPSRTPPPPPPQAAAAPPPAKPAASRPRSPSRRDRAPSRRLLDSVSCKQLRSEP</sequence>
<reference evidence="2 3" key="1">
    <citation type="journal article" date="2011" name="Nat. Genet.">
        <title>The genome of the mesopolyploid crop species Brassica rapa.</title>
        <authorList>
            <consortium name="Brassica rapa Genome Sequencing Project Consortium"/>
            <person name="Wang X."/>
            <person name="Wang H."/>
            <person name="Wang J."/>
            <person name="Sun R."/>
            <person name="Wu J."/>
            <person name="Liu S."/>
            <person name="Bai Y."/>
            <person name="Mun J.H."/>
            <person name="Bancroft I."/>
            <person name="Cheng F."/>
            <person name="Huang S."/>
            <person name="Li X."/>
            <person name="Hua W."/>
            <person name="Wang J."/>
            <person name="Wang X."/>
            <person name="Freeling M."/>
            <person name="Pires J.C."/>
            <person name="Paterson A.H."/>
            <person name="Chalhoub B."/>
            <person name="Wang B."/>
            <person name="Hayward A."/>
            <person name="Sharpe A.G."/>
            <person name="Park B.S."/>
            <person name="Weisshaar B."/>
            <person name="Liu B."/>
            <person name="Li B."/>
            <person name="Liu B."/>
            <person name="Tong C."/>
            <person name="Song C."/>
            <person name="Duran C."/>
            <person name="Peng C."/>
            <person name="Geng C."/>
            <person name="Koh C."/>
            <person name="Lin C."/>
            <person name="Edwards D."/>
            <person name="Mu D."/>
            <person name="Shen D."/>
            <person name="Soumpourou E."/>
            <person name="Li F."/>
            <person name="Fraser F."/>
            <person name="Conant G."/>
            <person name="Lassalle G."/>
            <person name="King G.J."/>
            <person name="Bonnema G."/>
            <person name="Tang H."/>
            <person name="Wang H."/>
            <person name="Belcram H."/>
            <person name="Zhou H."/>
            <person name="Hirakawa H."/>
            <person name="Abe H."/>
            <person name="Guo H."/>
            <person name="Wang H."/>
            <person name="Jin H."/>
            <person name="Parkin I.A."/>
            <person name="Batley J."/>
            <person name="Kim J.S."/>
            <person name="Just J."/>
            <person name="Li J."/>
            <person name="Xu J."/>
            <person name="Deng J."/>
            <person name="Kim J.A."/>
            <person name="Li J."/>
            <person name="Yu J."/>
            <person name="Meng J."/>
            <person name="Wang J."/>
            <person name="Min J."/>
            <person name="Poulain J."/>
            <person name="Wang J."/>
            <person name="Hatakeyama K."/>
            <person name="Wu K."/>
            <person name="Wang L."/>
            <person name="Fang L."/>
            <person name="Trick M."/>
            <person name="Links M.G."/>
            <person name="Zhao M."/>
            <person name="Jin M."/>
            <person name="Ramchiary N."/>
            <person name="Drou N."/>
            <person name="Berkman P.J."/>
            <person name="Cai Q."/>
            <person name="Huang Q."/>
            <person name="Li R."/>
            <person name="Tabata S."/>
            <person name="Cheng S."/>
            <person name="Zhang S."/>
            <person name="Zhang S."/>
            <person name="Huang S."/>
            <person name="Sato S."/>
            <person name="Sun S."/>
            <person name="Kwon S.J."/>
            <person name="Choi S.R."/>
            <person name="Lee T.H."/>
            <person name="Fan W."/>
            <person name="Zhao X."/>
            <person name="Tan X."/>
            <person name="Xu X."/>
            <person name="Wang Y."/>
            <person name="Qiu Y."/>
            <person name="Yin Y."/>
            <person name="Li Y."/>
            <person name="Du Y."/>
            <person name="Liao Y."/>
            <person name="Lim Y."/>
            <person name="Narusaka Y."/>
            <person name="Wang Y."/>
            <person name="Wang Z."/>
            <person name="Li Z."/>
            <person name="Wang Z."/>
            <person name="Xiong Z."/>
            <person name="Zhang Z."/>
        </authorList>
    </citation>
    <scope>NUCLEOTIDE SEQUENCE [LARGE SCALE GENOMIC DNA]</scope>
    <source>
        <strain evidence="2 3">cv. Chiifu-401-42</strain>
    </source>
</reference>
<reference evidence="2" key="3">
    <citation type="submission" date="2023-03" db="UniProtKB">
        <authorList>
            <consortium name="EnsemblPlants"/>
        </authorList>
    </citation>
    <scope>IDENTIFICATION</scope>
    <source>
        <strain evidence="2">cv. Chiifu-401-42</strain>
    </source>
</reference>
<name>M4EQ88_BRACM</name>